<evidence type="ECO:0000313" key="4">
    <source>
        <dbReference type="Proteomes" id="UP000002051"/>
    </source>
</evidence>
<organism evidence="2 4">
    <name type="scientific">Medicago truncatula</name>
    <name type="common">Barrel medic</name>
    <name type="synonym">Medicago tribuloides</name>
    <dbReference type="NCBI Taxonomy" id="3880"/>
    <lineage>
        <taxon>Eukaryota</taxon>
        <taxon>Viridiplantae</taxon>
        <taxon>Streptophyta</taxon>
        <taxon>Embryophyta</taxon>
        <taxon>Tracheophyta</taxon>
        <taxon>Spermatophyta</taxon>
        <taxon>Magnoliopsida</taxon>
        <taxon>eudicotyledons</taxon>
        <taxon>Gunneridae</taxon>
        <taxon>Pentapetalae</taxon>
        <taxon>rosids</taxon>
        <taxon>fabids</taxon>
        <taxon>Fabales</taxon>
        <taxon>Fabaceae</taxon>
        <taxon>Papilionoideae</taxon>
        <taxon>50 kb inversion clade</taxon>
        <taxon>NPAAA clade</taxon>
        <taxon>Hologalegina</taxon>
        <taxon>IRL clade</taxon>
        <taxon>Trifolieae</taxon>
        <taxon>Medicago</taxon>
    </lineage>
</organism>
<keyword evidence="1" id="KW-1133">Transmembrane helix</keyword>
<dbReference type="Proteomes" id="UP000002051">
    <property type="component" value="Chromosome 4"/>
</dbReference>
<protein>
    <submittedName>
        <fullName evidence="2">Nodule Cysteine-Rich (NCR) secreted peptide</fullName>
    </submittedName>
</protein>
<dbReference type="EnsemblPlants" id="KEH30064">
    <property type="protein sequence ID" value="KEH30064"/>
    <property type="gene ID" value="MTR_4g060605"/>
</dbReference>
<dbReference type="HOGENOM" id="CLU_2516046_0_0_1"/>
<evidence type="ECO:0000313" key="2">
    <source>
        <dbReference type="EMBL" id="KEH30064.1"/>
    </source>
</evidence>
<dbReference type="ExpressionAtlas" id="A0A072UJY0">
    <property type="expression patterns" value="differential"/>
</dbReference>
<keyword evidence="1" id="KW-0472">Membrane</keyword>
<proteinExistence type="predicted"/>
<keyword evidence="4" id="KW-1185">Reference proteome</keyword>
<reference evidence="2 4" key="2">
    <citation type="journal article" date="2014" name="BMC Genomics">
        <title>An improved genome release (version Mt4.0) for the model legume Medicago truncatula.</title>
        <authorList>
            <person name="Tang H."/>
            <person name="Krishnakumar V."/>
            <person name="Bidwell S."/>
            <person name="Rosen B."/>
            <person name="Chan A."/>
            <person name="Zhou S."/>
            <person name="Gentzbittel L."/>
            <person name="Childs K.L."/>
            <person name="Yandell M."/>
            <person name="Gundlach H."/>
            <person name="Mayer K.F."/>
            <person name="Schwartz D.C."/>
            <person name="Town C.D."/>
        </authorList>
    </citation>
    <scope>GENOME REANNOTATION</scope>
    <source>
        <strain evidence="2">A17</strain>
        <strain evidence="3 4">cv. Jemalong A17</strain>
    </source>
</reference>
<accession>A0A072UJY0</accession>
<reference evidence="2 4" key="1">
    <citation type="journal article" date="2011" name="Nature">
        <title>The Medicago genome provides insight into the evolution of rhizobial symbioses.</title>
        <authorList>
            <person name="Young N.D."/>
            <person name="Debelle F."/>
            <person name="Oldroyd G.E."/>
            <person name="Geurts R."/>
            <person name="Cannon S.B."/>
            <person name="Udvardi M.K."/>
            <person name="Benedito V.A."/>
            <person name="Mayer K.F."/>
            <person name="Gouzy J."/>
            <person name="Schoof H."/>
            <person name="Van de Peer Y."/>
            <person name="Proost S."/>
            <person name="Cook D.R."/>
            <person name="Meyers B.C."/>
            <person name="Spannagl M."/>
            <person name="Cheung F."/>
            <person name="De Mita S."/>
            <person name="Krishnakumar V."/>
            <person name="Gundlach H."/>
            <person name="Zhou S."/>
            <person name="Mudge J."/>
            <person name="Bharti A.K."/>
            <person name="Murray J.D."/>
            <person name="Naoumkina M.A."/>
            <person name="Rosen B."/>
            <person name="Silverstein K.A."/>
            <person name="Tang H."/>
            <person name="Rombauts S."/>
            <person name="Zhao P.X."/>
            <person name="Zhou P."/>
            <person name="Barbe V."/>
            <person name="Bardou P."/>
            <person name="Bechner M."/>
            <person name="Bellec A."/>
            <person name="Berger A."/>
            <person name="Berges H."/>
            <person name="Bidwell S."/>
            <person name="Bisseling T."/>
            <person name="Choisne N."/>
            <person name="Couloux A."/>
            <person name="Denny R."/>
            <person name="Deshpande S."/>
            <person name="Dai X."/>
            <person name="Doyle J.J."/>
            <person name="Dudez A.M."/>
            <person name="Farmer A.D."/>
            <person name="Fouteau S."/>
            <person name="Franken C."/>
            <person name="Gibelin C."/>
            <person name="Gish J."/>
            <person name="Goldstein S."/>
            <person name="Gonzalez A.J."/>
            <person name="Green P.J."/>
            <person name="Hallab A."/>
            <person name="Hartog M."/>
            <person name="Hua A."/>
            <person name="Humphray S.J."/>
            <person name="Jeong D.H."/>
            <person name="Jing Y."/>
            <person name="Jocker A."/>
            <person name="Kenton S.M."/>
            <person name="Kim D.J."/>
            <person name="Klee K."/>
            <person name="Lai H."/>
            <person name="Lang C."/>
            <person name="Lin S."/>
            <person name="Macmil S.L."/>
            <person name="Magdelenat G."/>
            <person name="Matthews L."/>
            <person name="McCorrison J."/>
            <person name="Monaghan E.L."/>
            <person name="Mun J.H."/>
            <person name="Najar F.Z."/>
            <person name="Nicholson C."/>
            <person name="Noirot C."/>
            <person name="O'Bleness M."/>
            <person name="Paule C.R."/>
            <person name="Poulain J."/>
            <person name="Prion F."/>
            <person name="Qin B."/>
            <person name="Qu C."/>
            <person name="Retzel E.F."/>
            <person name="Riddle C."/>
            <person name="Sallet E."/>
            <person name="Samain S."/>
            <person name="Samson N."/>
            <person name="Sanders I."/>
            <person name="Saurat O."/>
            <person name="Scarpelli C."/>
            <person name="Schiex T."/>
            <person name="Segurens B."/>
            <person name="Severin A.J."/>
            <person name="Sherrier D.J."/>
            <person name="Shi R."/>
            <person name="Sims S."/>
            <person name="Singer S.R."/>
            <person name="Sinharoy S."/>
            <person name="Sterck L."/>
            <person name="Viollet A."/>
            <person name="Wang B.B."/>
            <person name="Wang K."/>
            <person name="Wang M."/>
            <person name="Wang X."/>
            <person name="Warfsmann J."/>
            <person name="Weissenbach J."/>
            <person name="White D.D."/>
            <person name="White J.D."/>
            <person name="Wiley G.B."/>
            <person name="Wincker P."/>
            <person name="Xing Y."/>
            <person name="Yang L."/>
            <person name="Yao Z."/>
            <person name="Ying F."/>
            <person name="Zhai J."/>
            <person name="Zhou L."/>
            <person name="Zuber A."/>
            <person name="Denarie J."/>
            <person name="Dixon R.A."/>
            <person name="May G.D."/>
            <person name="Schwartz D.C."/>
            <person name="Rogers J."/>
            <person name="Quetier F."/>
            <person name="Town C.D."/>
            <person name="Roe B.A."/>
        </authorList>
    </citation>
    <scope>NUCLEOTIDE SEQUENCE [LARGE SCALE GENOMIC DNA]</scope>
    <source>
        <strain evidence="2">A17</strain>
        <strain evidence="3 4">cv. Jemalong A17</strain>
    </source>
</reference>
<feature type="transmembrane region" description="Helical" evidence="1">
    <location>
        <begin position="32"/>
        <end position="52"/>
    </location>
</feature>
<name>A0A072UJY0_MEDTR</name>
<keyword evidence="1" id="KW-0812">Transmembrane</keyword>
<sequence>MFVHDLIICIYLFIVITTRSMSHFTPFFNFPNLFYRIFYHLLVTFFIFFYNAETDIRCRFYYDCPRLEYHFCECIEDFCAYIRLN</sequence>
<reference evidence="3" key="3">
    <citation type="submission" date="2015-04" db="UniProtKB">
        <authorList>
            <consortium name="EnsemblPlants"/>
        </authorList>
    </citation>
    <scope>IDENTIFICATION</scope>
    <source>
        <strain evidence="3">cv. Jemalong A17</strain>
    </source>
</reference>
<gene>
    <name evidence="2" type="ordered locus">MTR_4g060605</name>
</gene>
<dbReference type="EMBL" id="CM001220">
    <property type="protein sequence ID" value="KEH30064.1"/>
    <property type="molecule type" value="Genomic_DNA"/>
</dbReference>
<evidence type="ECO:0000256" key="1">
    <source>
        <dbReference type="SAM" id="Phobius"/>
    </source>
</evidence>
<dbReference type="AlphaFoldDB" id="A0A072UJY0"/>
<evidence type="ECO:0000313" key="3">
    <source>
        <dbReference type="EnsemblPlants" id="KEH30064"/>
    </source>
</evidence>